<dbReference type="InterPro" id="IPR051127">
    <property type="entry name" value="Fungal_SecMet_Regulators"/>
</dbReference>
<dbReference type="EMBL" id="CABFNO020001564">
    <property type="protein sequence ID" value="CAH0003482.1"/>
    <property type="molecule type" value="Genomic_DNA"/>
</dbReference>
<dbReference type="SUPFAM" id="SSF57701">
    <property type="entry name" value="Zn2/Cys6 DNA-binding domain"/>
    <property type="match status" value="1"/>
</dbReference>
<keyword evidence="8" id="KW-1185">Reference proteome</keyword>
<feature type="domain" description="Zn(2)-C6 fungal-type" evidence="6">
    <location>
        <begin position="17"/>
        <end position="48"/>
    </location>
</feature>
<evidence type="ECO:0000256" key="1">
    <source>
        <dbReference type="ARBA" id="ARBA00022723"/>
    </source>
</evidence>
<evidence type="ECO:0000256" key="5">
    <source>
        <dbReference type="SAM" id="MobiDB-lite"/>
    </source>
</evidence>
<keyword evidence="3" id="KW-0804">Transcription</keyword>
<feature type="compositionally biased region" description="Basic and acidic residues" evidence="5">
    <location>
        <begin position="51"/>
        <end position="64"/>
    </location>
</feature>
<dbReference type="AlphaFoldDB" id="A0A9N9YD09"/>
<evidence type="ECO:0000256" key="4">
    <source>
        <dbReference type="ARBA" id="ARBA00023242"/>
    </source>
</evidence>
<dbReference type="GO" id="GO:0005634">
    <property type="term" value="C:nucleus"/>
    <property type="evidence" value="ECO:0007669"/>
    <property type="project" value="TreeGrafter"/>
</dbReference>
<feature type="region of interest" description="Disordered" evidence="5">
    <location>
        <begin position="51"/>
        <end position="87"/>
    </location>
</feature>
<dbReference type="Gene3D" id="4.10.240.10">
    <property type="entry name" value="Zn(2)-C6 fungal-type DNA-binding domain"/>
    <property type="match status" value="1"/>
</dbReference>
<dbReference type="InterPro" id="IPR036864">
    <property type="entry name" value="Zn2-C6_fun-type_DNA-bd_sf"/>
</dbReference>
<protein>
    <recommendedName>
        <fullName evidence="6">Zn(2)-C6 fungal-type domain-containing protein</fullName>
    </recommendedName>
</protein>
<keyword evidence="4" id="KW-0539">Nucleus</keyword>
<dbReference type="OrthoDB" id="47007at2759"/>
<dbReference type="Pfam" id="PF04082">
    <property type="entry name" value="Fungal_trans"/>
    <property type="match status" value="1"/>
</dbReference>
<dbReference type="SMART" id="SM00066">
    <property type="entry name" value="GAL4"/>
    <property type="match status" value="1"/>
</dbReference>
<dbReference type="SMART" id="SM00906">
    <property type="entry name" value="Fungal_trans"/>
    <property type="match status" value="1"/>
</dbReference>
<evidence type="ECO:0000313" key="7">
    <source>
        <dbReference type="EMBL" id="CAH0003482.1"/>
    </source>
</evidence>
<organism evidence="7 8">
    <name type="scientific">Clonostachys byssicola</name>
    <dbReference type="NCBI Taxonomy" id="160290"/>
    <lineage>
        <taxon>Eukaryota</taxon>
        <taxon>Fungi</taxon>
        <taxon>Dikarya</taxon>
        <taxon>Ascomycota</taxon>
        <taxon>Pezizomycotina</taxon>
        <taxon>Sordariomycetes</taxon>
        <taxon>Hypocreomycetidae</taxon>
        <taxon>Hypocreales</taxon>
        <taxon>Bionectriaceae</taxon>
        <taxon>Clonostachys</taxon>
    </lineage>
</organism>
<evidence type="ECO:0000256" key="3">
    <source>
        <dbReference type="ARBA" id="ARBA00023163"/>
    </source>
</evidence>
<sequence>MPRAKVDPRFRRRVAHACESCKKRKAKCDGILPCDQCKTRCVEDLCRYSRDPRPTSRDGSEKAIDGGGRTRGQVRVDLGEPRGNPSSIRLRHKQLDVPVSGSTASSAESQMLKDSKGKFTQFLFGTGSLADAFDTVYAGESASLSFMETVKHAVQITVGPCAFTNDPGRSPMVENSPKIRFDTAKKPSLDVCTAQSLASQFFLAVSGAMDLFDPPWLKDQVQAHIEQPSETPKATCAIIYLALGIGAQGRAQGEVDDELAEECFAYGRQLTMFHLLDDPGLPTIQAILQMTYFMIASCQYNAAFINLGIAVQAAYTLGIHLHETNTAFGGEEGLSRERAWKSLRVCDLFLAASLGRPPATSESVSNIAMTPIKSLPDYESPGVAGQVFSAMFRICNVFERILVEVYAEKAVSLELAKSISRQHRQWTEELPQMLMVDGLEYADSKSSGLSPRSFGLELKHGSSLVTMAYYYSIVLLTRPFLTFQVYHTSNKEAHDDSSTARASIATYADACVNSAIKGIDIAHEYVFELNTPKRQPHVINSVFISVLCLGLACLDSSIRHKWPTDDAMDRAIKILAHLGKHSTQASRYATICGQLKEAALIYTTRRADTLLEENNQKTRTIFGDIRAPSKNQDVGEDTIHSITSPQRSSWSLPTDEGIGQPMTPHSFDFSTMQDEFMLPTSGVLPAQLLSHGYEHFETDVGAAHHSLIDNVDSSGYLLDHGVPLFPVTSYVSPESYFAQGSLGERSLESAGM</sequence>
<dbReference type="GO" id="GO:0000978">
    <property type="term" value="F:RNA polymerase II cis-regulatory region sequence-specific DNA binding"/>
    <property type="evidence" value="ECO:0007669"/>
    <property type="project" value="TreeGrafter"/>
</dbReference>
<dbReference type="PROSITE" id="PS50048">
    <property type="entry name" value="ZN2_CY6_FUNGAL_2"/>
    <property type="match status" value="1"/>
</dbReference>
<dbReference type="CDD" id="cd00067">
    <property type="entry name" value="GAL4"/>
    <property type="match status" value="1"/>
</dbReference>
<dbReference type="PANTHER" id="PTHR47424">
    <property type="entry name" value="REGULATORY PROTEIN GAL4"/>
    <property type="match status" value="1"/>
</dbReference>
<accession>A0A9N9YD09</accession>
<dbReference type="GO" id="GO:0006351">
    <property type="term" value="P:DNA-templated transcription"/>
    <property type="evidence" value="ECO:0007669"/>
    <property type="project" value="InterPro"/>
</dbReference>
<keyword evidence="1" id="KW-0479">Metal-binding</keyword>
<gene>
    <name evidence="7" type="ORF">CBYS24578_00014657</name>
</gene>
<dbReference type="InterPro" id="IPR001138">
    <property type="entry name" value="Zn2Cys6_DnaBD"/>
</dbReference>
<reference evidence="8" key="1">
    <citation type="submission" date="2019-06" db="EMBL/GenBank/DDBJ databases">
        <authorList>
            <person name="Broberg M."/>
        </authorList>
    </citation>
    <scope>NUCLEOTIDE SEQUENCE [LARGE SCALE GENOMIC DNA]</scope>
</reference>
<dbReference type="PROSITE" id="PS00463">
    <property type="entry name" value="ZN2_CY6_FUNGAL_1"/>
    <property type="match status" value="1"/>
</dbReference>
<dbReference type="Pfam" id="PF00172">
    <property type="entry name" value="Zn_clus"/>
    <property type="match status" value="1"/>
</dbReference>
<dbReference type="PANTHER" id="PTHR47424:SF9">
    <property type="entry name" value="TAH-2"/>
    <property type="match status" value="1"/>
</dbReference>
<evidence type="ECO:0000256" key="2">
    <source>
        <dbReference type="ARBA" id="ARBA00023015"/>
    </source>
</evidence>
<proteinExistence type="predicted"/>
<comment type="caution">
    <text evidence="7">The sequence shown here is derived from an EMBL/GenBank/DDBJ whole genome shotgun (WGS) entry which is preliminary data.</text>
</comment>
<name>A0A9N9YD09_9HYPO</name>
<keyword evidence="2" id="KW-0805">Transcription regulation</keyword>
<dbReference type="GO" id="GO:0000435">
    <property type="term" value="P:positive regulation of transcription from RNA polymerase II promoter by galactose"/>
    <property type="evidence" value="ECO:0007669"/>
    <property type="project" value="TreeGrafter"/>
</dbReference>
<dbReference type="GO" id="GO:0008270">
    <property type="term" value="F:zinc ion binding"/>
    <property type="evidence" value="ECO:0007669"/>
    <property type="project" value="InterPro"/>
</dbReference>
<dbReference type="GO" id="GO:0000981">
    <property type="term" value="F:DNA-binding transcription factor activity, RNA polymerase II-specific"/>
    <property type="evidence" value="ECO:0007669"/>
    <property type="project" value="InterPro"/>
</dbReference>
<evidence type="ECO:0000313" key="8">
    <source>
        <dbReference type="Proteomes" id="UP000754883"/>
    </source>
</evidence>
<reference evidence="7 8" key="2">
    <citation type="submission" date="2021-10" db="EMBL/GenBank/DDBJ databases">
        <authorList>
            <person name="Piombo E."/>
        </authorList>
    </citation>
    <scope>NUCLEOTIDE SEQUENCE [LARGE SCALE GENOMIC DNA]</scope>
</reference>
<evidence type="ECO:0000259" key="6">
    <source>
        <dbReference type="PROSITE" id="PS50048"/>
    </source>
</evidence>
<dbReference type="CDD" id="cd12148">
    <property type="entry name" value="fungal_TF_MHR"/>
    <property type="match status" value="1"/>
</dbReference>
<dbReference type="InterPro" id="IPR007219">
    <property type="entry name" value="XnlR_reg_dom"/>
</dbReference>
<dbReference type="Proteomes" id="UP000754883">
    <property type="component" value="Unassembled WGS sequence"/>
</dbReference>